<dbReference type="EMBL" id="CP019607">
    <property type="protein sequence ID" value="AQP50844.1"/>
    <property type="molecule type" value="Genomic_DNA"/>
</dbReference>
<organism evidence="2 3">
    <name type="scientific">Tessaracoccus flavescens</name>
    <dbReference type="NCBI Taxonomy" id="399497"/>
    <lineage>
        <taxon>Bacteria</taxon>
        <taxon>Bacillati</taxon>
        <taxon>Actinomycetota</taxon>
        <taxon>Actinomycetes</taxon>
        <taxon>Propionibacteriales</taxon>
        <taxon>Propionibacteriaceae</taxon>
        <taxon>Tessaracoccus</taxon>
    </lineage>
</organism>
<proteinExistence type="predicted"/>
<accession>A0A1Q2CXQ2</accession>
<name>A0A1Q2CXQ2_9ACTN</name>
<evidence type="ECO:0000313" key="2">
    <source>
        <dbReference type="EMBL" id="AQP50844.1"/>
    </source>
</evidence>
<dbReference type="STRING" id="399497.BW733_08380"/>
<reference evidence="2 3" key="1">
    <citation type="journal article" date="2008" name="Int. J. Syst. Evol. Microbiol.">
        <title>Tessaracoccus flavescens sp. nov., isolated from marine sediment.</title>
        <authorList>
            <person name="Lee D.W."/>
            <person name="Lee S.D."/>
        </authorList>
    </citation>
    <scope>NUCLEOTIDE SEQUENCE [LARGE SCALE GENOMIC DNA]</scope>
    <source>
        <strain evidence="2 3">SST-39T</strain>
    </source>
</reference>
<sequence length="86" mass="9042">MDIRPSHGLDSMPAIRIATTNDTAAEKNATKAPSSPAEPRPKIGDCGRSTNRAITPPTAKPMPPSSSARFSCREVRGLVGALMVQV</sequence>
<evidence type="ECO:0000313" key="3">
    <source>
        <dbReference type="Proteomes" id="UP000188235"/>
    </source>
</evidence>
<evidence type="ECO:0000256" key="1">
    <source>
        <dbReference type="SAM" id="MobiDB-lite"/>
    </source>
</evidence>
<gene>
    <name evidence="2" type="ORF">BW733_08380</name>
</gene>
<keyword evidence="3" id="KW-1185">Reference proteome</keyword>
<dbReference type="AlphaFoldDB" id="A0A1Q2CXQ2"/>
<dbReference type="Proteomes" id="UP000188235">
    <property type="component" value="Chromosome"/>
</dbReference>
<feature type="region of interest" description="Disordered" evidence="1">
    <location>
        <begin position="1"/>
        <end position="69"/>
    </location>
</feature>
<dbReference type="KEGG" id="tfa:BW733_08380"/>
<protein>
    <submittedName>
        <fullName evidence="2">Uncharacterized protein</fullName>
    </submittedName>
</protein>